<keyword evidence="3" id="KW-0813">Transport</keyword>
<dbReference type="InterPro" id="IPR003439">
    <property type="entry name" value="ABC_transporter-like_ATP-bd"/>
</dbReference>
<feature type="transmembrane region" description="Helical" evidence="11">
    <location>
        <begin position="753"/>
        <end position="775"/>
    </location>
</feature>
<reference evidence="14" key="1">
    <citation type="submission" date="2020-06" db="EMBL/GenBank/DDBJ databases">
        <title>Draft genome of Bugula neritina, a colonial animal packing powerful symbionts and potential medicines.</title>
        <authorList>
            <person name="Rayko M."/>
        </authorList>
    </citation>
    <scope>NUCLEOTIDE SEQUENCE [LARGE SCALE GENOMIC DNA]</scope>
    <source>
        <strain evidence="14">Kwan_BN1</strain>
    </source>
</reference>
<dbReference type="PANTHER" id="PTHR24223">
    <property type="entry name" value="ATP-BINDING CASSETTE SUB-FAMILY C"/>
    <property type="match status" value="1"/>
</dbReference>
<dbReference type="SUPFAM" id="SSF52540">
    <property type="entry name" value="P-loop containing nucleoside triphosphate hydrolases"/>
    <property type="match status" value="2"/>
</dbReference>
<feature type="transmembrane region" description="Helical" evidence="11">
    <location>
        <begin position="70"/>
        <end position="92"/>
    </location>
</feature>
<evidence type="ECO:0000256" key="7">
    <source>
        <dbReference type="ARBA" id="ARBA00022840"/>
    </source>
</evidence>
<keyword evidence="6" id="KW-0547">Nucleotide-binding</keyword>
<dbReference type="CDD" id="cd03244">
    <property type="entry name" value="ABCC_MRP_domain2"/>
    <property type="match status" value="1"/>
</dbReference>
<dbReference type="Pfam" id="PF00664">
    <property type="entry name" value="ABC_membrane"/>
    <property type="match status" value="1"/>
</dbReference>
<keyword evidence="5" id="KW-0677">Repeat</keyword>
<evidence type="ECO:0000256" key="8">
    <source>
        <dbReference type="ARBA" id="ARBA00022989"/>
    </source>
</evidence>
<dbReference type="Proteomes" id="UP000593567">
    <property type="component" value="Unassembled WGS sequence"/>
</dbReference>
<evidence type="ECO:0000256" key="5">
    <source>
        <dbReference type="ARBA" id="ARBA00022737"/>
    </source>
</evidence>
<evidence type="ECO:0000313" key="14">
    <source>
        <dbReference type="EMBL" id="KAF6038708.1"/>
    </source>
</evidence>
<keyword evidence="4 11" id="KW-0812">Transmembrane</keyword>
<evidence type="ECO:0000256" key="1">
    <source>
        <dbReference type="ARBA" id="ARBA00004127"/>
    </source>
</evidence>
<dbReference type="OrthoDB" id="6500128at2759"/>
<organism evidence="14 15">
    <name type="scientific">Bugula neritina</name>
    <name type="common">Brown bryozoan</name>
    <name type="synonym">Sertularia neritina</name>
    <dbReference type="NCBI Taxonomy" id="10212"/>
    <lineage>
        <taxon>Eukaryota</taxon>
        <taxon>Metazoa</taxon>
        <taxon>Spiralia</taxon>
        <taxon>Lophotrochozoa</taxon>
        <taxon>Bryozoa</taxon>
        <taxon>Gymnolaemata</taxon>
        <taxon>Cheilostomatida</taxon>
        <taxon>Flustrina</taxon>
        <taxon>Buguloidea</taxon>
        <taxon>Bugulidae</taxon>
        <taxon>Bugula</taxon>
    </lineage>
</organism>
<evidence type="ECO:0000256" key="6">
    <source>
        <dbReference type="ARBA" id="ARBA00022741"/>
    </source>
</evidence>
<dbReference type="Gene3D" id="1.20.1560.10">
    <property type="entry name" value="ABC transporter type 1, transmembrane domain"/>
    <property type="match status" value="2"/>
</dbReference>
<feature type="transmembrane region" description="Helical" evidence="11">
    <location>
        <begin position="33"/>
        <end position="64"/>
    </location>
</feature>
<dbReference type="GO" id="GO:0012505">
    <property type="term" value="C:endomembrane system"/>
    <property type="evidence" value="ECO:0007669"/>
    <property type="project" value="UniProtKB-SubCell"/>
</dbReference>
<dbReference type="GO" id="GO:0016020">
    <property type="term" value="C:membrane"/>
    <property type="evidence" value="ECO:0007669"/>
    <property type="project" value="InterPro"/>
</dbReference>
<evidence type="ECO:0000256" key="4">
    <source>
        <dbReference type="ARBA" id="ARBA00022692"/>
    </source>
</evidence>
<gene>
    <name evidence="14" type="ORF">EB796_002978</name>
</gene>
<feature type="domain" description="ABC transporter" evidence="12">
    <location>
        <begin position="1000"/>
        <end position="1234"/>
    </location>
</feature>
<dbReference type="FunFam" id="3.40.50.300:FF:000074">
    <property type="entry name" value="Multidrug resistance-associated protein 5 isoform 1"/>
    <property type="match status" value="1"/>
</dbReference>
<comment type="subcellular location">
    <subcellularLocation>
        <location evidence="1">Endomembrane system</location>
        <topology evidence="1">Multi-pass membrane protein</topology>
    </subcellularLocation>
</comment>
<evidence type="ECO:0000256" key="11">
    <source>
        <dbReference type="SAM" id="Phobius"/>
    </source>
</evidence>
<comment type="caution">
    <text evidence="14">The sequence shown here is derived from an EMBL/GenBank/DDBJ whole genome shotgun (WGS) entry which is preliminary data.</text>
</comment>
<dbReference type="SMART" id="SM00382">
    <property type="entry name" value="AAA"/>
    <property type="match status" value="2"/>
</dbReference>
<feature type="transmembrane region" description="Helical" evidence="11">
    <location>
        <begin position="677"/>
        <end position="700"/>
    </location>
</feature>
<evidence type="ECO:0000256" key="10">
    <source>
        <dbReference type="SAM" id="MobiDB-lite"/>
    </source>
</evidence>
<feature type="domain" description="ABC transmembrane type-1" evidence="13">
    <location>
        <begin position="38"/>
        <end position="182"/>
    </location>
</feature>
<proteinExistence type="inferred from homology"/>
<dbReference type="GO" id="GO:0005524">
    <property type="term" value="F:ATP binding"/>
    <property type="evidence" value="ECO:0007669"/>
    <property type="project" value="UniProtKB-KW"/>
</dbReference>
<dbReference type="InterPro" id="IPR017871">
    <property type="entry name" value="ABC_transporter-like_CS"/>
</dbReference>
<evidence type="ECO:0000313" key="15">
    <source>
        <dbReference type="Proteomes" id="UP000593567"/>
    </source>
</evidence>
<dbReference type="PROSITE" id="PS50929">
    <property type="entry name" value="ABC_TM1F"/>
    <property type="match status" value="2"/>
</dbReference>
<dbReference type="PROSITE" id="PS50893">
    <property type="entry name" value="ABC_TRANSPORTER_2"/>
    <property type="match status" value="2"/>
</dbReference>
<keyword evidence="9 11" id="KW-0472">Membrane</keyword>
<feature type="transmembrane region" description="Helical" evidence="11">
    <location>
        <begin position="149"/>
        <end position="167"/>
    </location>
</feature>
<evidence type="ECO:0000256" key="9">
    <source>
        <dbReference type="ARBA" id="ARBA00023136"/>
    </source>
</evidence>
<dbReference type="PANTHER" id="PTHR24223:SF447">
    <property type="entry name" value="MULTIDRUG RESISTANCE-ASSOCIATED PROTEIN 5"/>
    <property type="match status" value="1"/>
</dbReference>
<dbReference type="CDD" id="cd03250">
    <property type="entry name" value="ABCC_MRP_domain1"/>
    <property type="match status" value="1"/>
</dbReference>
<dbReference type="GO" id="GO:0140359">
    <property type="term" value="F:ABC-type transporter activity"/>
    <property type="evidence" value="ECO:0007669"/>
    <property type="project" value="InterPro"/>
</dbReference>
<dbReference type="InterPro" id="IPR011527">
    <property type="entry name" value="ABC1_TM_dom"/>
</dbReference>
<dbReference type="AlphaFoldDB" id="A0A7J7KLH2"/>
<dbReference type="Pfam" id="PF00005">
    <property type="entry name" value="ABC_tran"/>
    <property type="match status" value="2"/>
</dbReference>
<feature type="domain" description="ABC transmembrane type-1" evidence="13">
    <location>
        <begin position="689"/>
        <end position="974"/>
    </location>
</feature>
<dbReference type="InterPro" id="IPR050173">
    <property type="entry name" value="ABC_transporter_C-like"/>
</dbReference>
<protein>
    <submittedName>
        <fullName evidence="14">ABCC5</fullName>
    </submittedName>
</protein>
<dbReference type="SUPFAM" id="SSF90123">
    <property type="entry name" value="ABC transporter transmembrane region"/>
    <property type="match status" value="2"/>
</dbReference>
<feature type="transmembrane region" description="Helical" evidence="11">
    <location>
        <begin position="125"/>
        <end position="143"/>
    </location>
</feature>
<dbReference type="EMBL" id="VXIV02000370">
    <property type="protein sequence ID" value="KAF6038708.1"/>
    <property type="molecule type" value="Genomic_DNA"/>
</dbReference>
<name>A0A7J7KLH2_BUGNE</name>
<feature type="transmembrane region" description="Helical" evidence="11">
    <location>
        <begin position="236"/>
        <end position="254"/>
    </location>
</feature>
<dbReference type="InterPro" id="IPR003593">
    <property type="entry name" value="AAA+_ATPase"/>
</dbReference>
<keyword evidence="7" id="KW-0067">ATP-binding</keyword>
<keyword evidence="8 11" id="KW-1133">Transmembrane helix</keyword>
<dbReference type="InterPro" id="IPR027417">
    <property type="entry name" value="P-loop_NTPase"/>
</dbReference>
<feature type="region of interest" description="Disordered" evidence="10">
    <location>
        <begin position="609"/>
        <end position="654"/>
    </location>
</feature>
<keyword evidence="15" id="KW-1185">Reference proteome</keyword>
<evidence type="ECO:0000256" key="3">
    <source>
        <dbReference type="ARBA" id="ARBA00022448"/>
    </source>
</evidence>
<feature type="domain" description="ABC transporter" evidence="12">
    <location>
        <begin position="357"/>
        <end position="584"/>
    </location>
</feature>
<evidence type="ECO:0000259" key="12">
    <source>
        <dbReference type="PROSITE" id="PS50893"/>
    </source>
</evidence>
<feature type="compositionally biased region" description="Polar residues" evidence="10">
    <location>
        <begin position="643"/>
        <end position="654"/>
    </location>
</feature>
<dbReference type="PROSITE" id="PS00211">
    <property type="entry name" value="ABC_TRANSPORTER_1"/>
    <property type="match status" value="2"/>
</dbReference>
<evidence type="ECO:0000256" key="2">
    <source>
        <dbReference type="ARBA" id="ARBA00009726"/>
    </source>
</evidence>
<sequence>MMFESYWKDEVARRGVKKASVPRTIVRMMRGRFICAVILDLILNTVPLLRSILLLLAICLSSIIRSSTFAGQFNLGAVAGIRVRSGVLSLVLKKILLRRSQNASVGNLVNLCANDGQRLYDAVQYGPFVFSVIPVIGATVYAGYLLGPWGIFGFVIFFAFIPVQILLSRLVFLYRQKAADATLYTIPCVEIRVKETQVLEKSLRVQSILSAQPAAVPIISAVLTFLAMTLTNQDITVTQAFVFISLLNTLRLPLGIMPYCLKNMAEGYSACKRIKKILIAEDELLTLSELSDQRNLVEIRNGYFGWKVHSHRTAESDTTTALTDTKVTSYGSTGKQDMADKQNGGYMHSQNEKDLLLESESSEDSLESSSGDTVITLHGITLSLAKGELLGICGSVGSGKTSIIQAILGMMRKETGEMALNKDMNIAYVPQQAWIMNATVRDNILFGKEFDRVKYWKIVEACALLSDFKQLPAGDQTEIGERGINLSGGQKQRISLARAVYSDADLFLLDDPLSAVDAHVGQHLFTHCLKDMLKDKTVLFVTHQLQFLTDCDYILVMKDGQIIEEGTHNDLMAYMDGEYSNLIKTFHDNTKDSDDKNDAVLDFEEVQKHHMQNGDAKRYTSKEENAAENDAEQIQSKFDKTSAQESVDQTASSLDGKLTTNENISEDKVRLSTVTSYVKAAGGAGITSLVVFLLVLYSGLQSFENYWISYWIEDGSGGVYINQTIMIDNTQYVTSTLSEKIIDNPKLSFYQTVYAVALILLLIMAYLTAHSYMAFCLRASTKIHDNIFRRTLASPMRFFDVTPSGQILNRFSKDMDEVDANFPFQSDLFFKNVSLVLVGLVLILLASPWFLLTLIPIVGLIISIGRLSTAALQQSKRIENVTKSPLFSHIAASVQGLSTIKAYKKERDFFHKFNKLQDRNNMALLLYDSSTRWTTVRIDSLCTLILISTFFLVTLVPLEGTTSAVAALALTYAVSNLESEAPAVIEHSRPERDWPKNGAIKLDNINVRYREGLPLVLKNISLDIKPQEKIGIVGRTGSGKSSLALTLFRIMELDGGSITIDGVNISTIGLEDLRSRLSIIPQDPVLFVGTVRYNIDPFNKYKDEMLWSALQSCHIKHTIKSLDGQLDAVVTENGENFSVGERQLLCMARALLRCSKILVLDEATAAIDTETDSLIQETIKEVFADCTMMTIAHRLNTVVNYDKILVLNNGEVIEFDRPENLLADRTSEFSKMMAAQESQKQNAQHRESI</sequence>
<dbReference type="InterPro" id="IPR036640">
    <property type="entry name" value="ABC1_TM_sf"/>
</dbReference>
<feature type="transmembrane region" description="Helical" evidence="11">
    <location>
        <begin position="208"/>
        <end position="230"/>
    </location>
</feature>
<feature type="transmembrane region" description="Helical" evidence="11">
    <location>
        <begin position="835"/>
        <end position="864"/>
    </location>
</feature>
<accession>A0A7J7KLH2</accession>
<feature type="compositionally biased region" description="Basic and acidic residues" evidence="10">
    <location>
        <begin position="615"/>
        <end position="625"/>
    </location>
</feature>
<dbReference type="FunFam" id="1.20.1560.10:FF:000013">
    <property type="entry name" value="ABC transporter C family member 2"/>
    <property type="match status" value="1"/>
</dbReference>
<dbReference type="Gene3D" id="3.40.50.300">
    <property type="entry name" value="P-loop containing nucleotide triphosphate hydrolases"/>
    <property type="match status" value="2"/>
</dbReference>
<comment type="similarity">
    <text evidence="2">Belongs to the ABC transporter superfamily. ABCC family. Conjugate transporter (TC 3.A.1.208) subfamily.</text>
</comment>
<evidence type="ECO:0000259" key="13">
    <source>
        <dbReference type="PROSITE" id="PS50929"/>
    </source>
</evidence>
<dbReference type="FunFam" id="3.40.50.300:FF:000997">
    <property type="entry name" value="Multidrug resistance-associated protein 1"/>
    <property type="match status" value="1"/>
</dbReference>
<dbReference type="GO" id="GO:0016887">
    <property type="term" value="F:ATP hydrolysis activity"/>
    <property type="evidence" value="ECO:0007669"/>
    <property type="project" value="InterPro"/>
</dbReference>